<protein>
    <submittedName>
        <fullName evidence="2">Uncharacterized protein</fullName>
    </submittedName>
</protein>
<dbReference type="Proteomes" id="UP000494105">
    <property type="component" value="Unassembled WGS sequence"/>
</dbReference>
<reference evidence="2 3" key="1">
    <citation type="submission" date="2020-04" db="EMBL/GenBank/DDBJ databases">
        <authorList>
            <person name="De Canck E."/>
        </authorList>
    </citation>
    <scope>NUCLEOTIDE SEQUENCE [LARGE SCALE GENOMIC DNA]</scope>
    <source>
        <strain evidence="2 3">LMG 1861</strain>
    </source>
</reference>
<feature type="signal peptide" evidence="1">
    <location>
        <begin position="1"/>
        <end position="25"/>
    </location>
</feature>
<organism evidence="2 3">
    <name type="scientific">Achromobacter piechaudii</name>
    <dbReference type="NCBI Taxonomy" id="72556"/>
    <lineage>
        <taxon>Bacteria</taxon>
        <taxon>Pseudomonadati</taxon>
        <taxon>Pseudomonadota</taxon>
        <taxon>Betaproteobacteria</taxon>
        <taxon>Burkholderiales</taxon>
        <taxon>Alcaligenaceae</taxon>
        <taxon>Achromobacter</taxon>
    </lineage>
</organism>
<name>A0A6S7EDX2_9BURK</name>
<accession>A0A6S7EDX2</accession>
<proteinExistence type="predicted"/>
<keyword evidence="1" id="KW-0732">Signal</keyword>
<evidence type="ECO:0000313" key="2">
    <source>
        <dbReference type="EMBL" id="CAB3905028.1"/>
    </source>
</evidence>
<feature type="chain" id="PRO_5028942411" evidence="1">
    <location>
        <begin position="26"/>
        <end position="311"/>
    </location>
</feature>
<sequence length="311" mass="33420">MRTLPAFLMSSGLLAAALLGQPARADTTVPSLDKARSAIQTEDARKLYDSQMSGAPRPDGLGVALPAGFSREFLVQQLAPGEDPRRLLLAGAKPWPQRPDAYVAMVCMAASPERAQRLMQYGGGDCDALSGADQNAVWVGVFSAPPGQPPTLLARTDGPVATPTDWSQTDIDLPADLAMQDAGAPLESLPSKWTRFDLAAYKIAPGDVAFGLRAGWSEGYSGGGADFEALYLFRLDGATLRVVFAQPMSFVKSIAGDWNPDGTRQHDMSDASNTLVILPGKTDGFFDLQLRQRGDTWRRTFKWAAATQSYH</sequence>
<dbReference type="AlphaFoldDB" id="A0A6S7EDX2"/>
<dbReference type="EMBL" id="CADILD010000003">
    <property type="protein sequence ID" value="CAB3905028.1"/>
    <property type="molecule type" value="Genomic_DNA"/>
</dbReference>
<gene>
    <name evidence="2" type="ORF">LMG1861_04503</name>
</gene>
<evidence type="ECO:0000256" key="1">
    <source>
        <dbReference type="SAM" id="SignalP"/>
    </source>
</evidence>
<evidence type="ECO:0000313" key="3">
    <source>
        <dbReference type="Proteomes" id="UP000494105"/>
    </source>
</evidence>
<dbReference type="RefSeq" id="WP_244976764.1">
    <property type="nucleotide sequence ID" value="NZ_CADILD010000003.1"/>
</dbReference>